<name>A0A650CF91_SULOH</name>
<dbReference type="EMBL" id="CP045484">
    <property type="protein sequence ID" value="QGR16510.1"/>
    <property type="molecule type" value="Genomic_DNA"/>
</dbReference>
<dbReference type="Gene3D" id="3.40.50.150">
    <property type="entry name" value="Vaccinia Virus protein VP39"/>
    <property type="match status" value="1"/>
</dbReference>
<keyword evidence="6" id="KW-1185">Reference proteome</keyword>
<evidence type="ECO:0000256" key="1">
    <source>
        <dbReference type="ARBA" id="ARBA00022603"/>
    </source>
</evidence>
<organism evidence="5 6">
    <name type="scientific">Sulfurisphaera ohwakuensis</name>
    <dbReference type="NCBI Taxonomy" id="69656"/>
    <lineage>
        <taxon>Archaea</taxon>
        <taxon>Thermoproteota</taxon>
        <taxon>Thermoprotei</taxon>
        <taxon>Sulfolobales</taxon>
        <taxon>Sulfolobaceae</taxon>
        <taxon>Sulfurisphaera</taxon>
    </lineage>
</organism>
<reference evidence="4 7" key="2">
    <citation type="submission" date="2020-08" db="EMBL/GenBank/DDBJ databases">
        <title>Genomic Encyclopedia of Type Strains, Phase IV (KMG-IV): sequencing the most valuable type-strain genomes for metagenomic binning, comparative biology and taxonomic classification.</title>
        <authorList>
            <person name="Goeker M."/>
        </authorList>
    </citation>
    <scope>NUCLEOTIDE SEQUENCE [LARGE SCALE GENOMIC DNA]</scope>
    <source>
        <strain evidence="4 7">DSM 12421</strain>
    </source>
</reference>
<dbReference type="RefSeq" id="WP_156014066.1">
    <property type="nucleotide sequence ID" value="NZ_CP045484.1"/>
</dbReference>
<evidence type="ECO:0000313" key="4">
    <source>
        <dbReference type="EMBL" id="MBB5254129.1"/>
    </source>
</evidence>
<protein>
    <submittedName>
        <fullName evidence="4">16S rRNA G966 N2-methylase RsmD</fullName>
    </submittedName>
    <submittedName>
        <fullName evidence="5">DNA methyltransferase</fullName>
    </submittedName>
</protein>
<dbReference type="Proteomes" id="UP000427373">
    <property type="component" value="Chromosome"/>
</dbReference>
<keyword evidence="3" id="KW-0949">S-adenosyl-L-methionine</keyword>
<dbReference type="InterPro" id="IPR012327">
    <property type="entry name" value="MeTrfase_D12"/>
</dbReference>
<proteinExistence type="predicted"/>
<gene>
    <name evidence="5" type="ORF">D1869_04330</name>
    <name evidence="4" type="ORF">HNQ62_001902</name>
</gene>
<dbReference type="SUPFAM" id="SSF53335">
    <property type="entry name" value="S-adenosyl-L-methionine-dependent methyltransferases"/>
    <property type="match status" value="1"/>
</dbReference>
<keyword evidence="2 5" id="KW-0808">Transferase</keyword>
<accession>A0A650CF91</accession>
<dbReference type="InterPro" id="IPR029063">
    <property type="entry name" value="SAM-dependent_MTases_sf"/>
</dbReference>
<reference evidence="5 6" key="1">
    <citation type="submission" date="2019-10" db="EMBL/GenBank/DDBJ databases">
        <title>Genome Sequences from Six Type Strain Members of the Archaeal Family Sulfolobaceae: Acidianus ambivalens, Acidianus infernus, Metallosphaera prunae, Stygiolobus azoricus, Sulfolobus metallicus, and Sulfurisphaera ohwakuensis.</title>
        <authorList>
            <person name="Counts J.A."/>
            <person name="Kelly R.M."/>
        </authorList>
    </citation>
    <scope>NUCLEOTIDE SEQUENCE [LARGE SCALE GENOMIC DNA]</scope>
    <source>
        <strain evidence="5 6">TA-1</strain>
    </source>
</reference>
<dbReference type="GeneID" id="42800445"/>
<evidence type="ECO:0000313" key="5">
    <source>
        <dbReference type="EMBL" id="QGR16510.1"/>
    </source>
</evidence>
<evidence type="ECO:0000313" key="6">
    <source>
        <dbReference type="Proteomes" id="UP000427373"/>
    </source>
</evidence>
<evidence type="ECO:0000256" key="3">
    <source>
        <dbReference type="ARBA" id="ARBA00022691"/>
    </source>
</evidence>
<evidence type="ECO:0000313" key="7">
    <source>
        <dbReference type="Proteomes" id="UP000582213"/>
    </source>
</evidence>
<dbReference type="AlphaFoldDB" id="A0A650CF91"/>
<sequence>MLMRYWGRKPIELIDELLTEVTDSTVIDPFGGAGSIVLSALRHGNRAIYLDINPYAWLVAFVNIVSIDAEEFKRKSEEVLNNLVIIRKRTLKSDFLYYSNGKPFWKKRSVDRVSQFFTTDNFRKLYSILKSIDNVNASPEVKIALYGAFCSSLFKASKMKRENAGSWGVPSYWIPESHKEIDAIEAFKSEVKRFFSYFKSHKGYKIGEEVKMQIGSSLSFNYNKNHILFTDPPFFDEVQYMELSFFYWVWLRESKFRNVARYFLGKNITFRISYEMIVNPNKGINYDKYLEMLDKFLLRTKRIKRKYLLFHYDKKDFMRRVISLTRERWKEVKIENFEIENQRNIGPRGGKKYVLIYS</sequence>
<dbReference type="GO" id="GO:0009007">
    <property type="term" value="F:site-specific DNA-methyltransferase (adenine-specific) activity"/>
    <property type="evidence" value="ECO:0007669"/>
    <property type="project" value="UniProtKB-EC"/>
</dbReference>
<evidence type="ECO:0000256" key="2">
    <source>
        <dbReference type="ARBA" id="ARBA00022679"/>
    </source>
</evidence>
<dbReference type="Proteomes" id="UP000582213">
    <property type="component" value="Unassembled WGS sequence"/>
</dbReference>
<dbReference type="GO" id="GO:0009307">
    <property type="term" value="P:DNA restriction-modification system"/>
    <property type="evidence" value="ECO:0007669"/>
    <property type="project" value="InterPro"/>
</dbReference>
<dbReference type="Pfam" id="PF02086">
    <property type="entry name" value="MethyltransfD12"/>
    <property type="match status" value="1"/>
</dbReference>
<keyword evidence="1 5" id="KW-0489">Methyltransferase</keyword>
<dbReference type="GO" id="GO:0032259">
    <property type="term" value="P:methylation"/>
    <property type="evidence" value="ECO:0007669"/>
    <property type="project" value="UniProtKB-KW"/>
</dbReference>
<dbReference type="OrthoDB" id="38200at2157"/>
<dbReference type="EMBL" id="JACHFY010000011">
    <property type="protein sequence ID" value="MBB5254129.1"/>
    <property type="molecule type" value="Genomic_DNA"/>
</dbReference>
<dbReference type="KEGG" id="soh:D1869_04330"/>